<dbReference type="GO" id="GO:0008569">
    <property type="term" value="F:minus-end-directed microtubule motor activity"/>
    <property type="evidence" value="ECO:0007669"/>
    <property type="project" value="TreeGrafter"/>
</dbReference>
<evidence type="ECO:0000313" key="4">
    <source>
        <dbReference type="EMBL" id="CAG6715643.1"/>
    </source>
</evidence>
<dbReference type="InterPro" id="IPR026983">
    <property type="entry name" value="DHC"/>
</dbReference>
<dbReference type="Pfam" id="PF12780">
    <property type="entry name" value="AAA_8"/>
    <property type="match status" value="1"/>
</dbReference>
<evidence type="ECO:0000256" key="2">
    <source>
        <dbReference type="SAM" id="MobiDB-lite"/>
    </source>
</evidence>
<feature type="compositionally biased region" description="Gly residues" evidence="2">
    <location>
        <begin position="78"/>
        <end position="88"/>
    </location>
</feature>
<dbReference type="AlphaFoldDB" id="A0A8D8V0N2"/>
<dbReference type="InterPro" id="IPR024317">
    <property type="entry name" value="Dynein_heavy_chain_D4_dom"/>
</dbReference>
<feature type="region of interest" description="Disordered" evidence="2">
    <location>
        <begin position="233"/>
        <end position="255"/>
    </location>
</feature>
<feature type="compositionally biased region" description="Basic and acidic residues" evidence="2">
    <location>
        <begin position="233"/>
        <end position="247"/>
    </location>
</feature>
<organism evidence="4">
    <name type="scientific">Cacopsylla melanoneura</name>
    <dbReference type="NCBI Taxonomy" id="428564"/>
    <lineage>
        <taxon>Eukaryota</taxon>
        <taxon>Metazoa</taxon>
        <taxon>Ecdysozoa</taxon>
        <taxon>Arthropoda</taxon>
        <taxon>Hexapoda</taxon>
        <taxon>Insecta</taxon>
        <taxon>Pterygota</taxon>
        <taxon>Neoptera</taxon>
        <taxon>Paraneoptera</taxon>
        <taxon>Hemiptera</taxon>
        <taxon>Sternorrhyncha</taxon>
        <taxon>Psylloidea</taxon>
        <taxon>Psyllidae</taxon>
        <taxon>Psyllinae</taxon>
        <taxon>Cacopsylla</taxon>
    </lineage>
</organism>
<proteinExistence type="inferred from homology"/>
<dbReference type="GO" id="GO:0051959">
    <property type="term" value="F:dynein light intermediate chain binding"/>
    <property type="evidence" value="ECO:0007669"/>
    <property type="project" value="InterPro"/>
</dbReference>
<dbReference type="GO" id="GO:0097729">
    <property type="term" value="C:9+2 motile cilium"/>
    <property type="evidence" value="ECO:0007669"/>
    <property type="project" value="TreeGrafter"/>
</dbReference>
<dbReference type="GO" id="GO:0030286">
    <property type="term" value="C:dynein complex"/>
    <property type="evidence" value="ECO:0007669"/>
    <property type="project" value="InterPro"/>
</dbReference>
<sequence length="255" mass="27959">MRYQEMSSMGIGNKPCLDIRPSADQISDRSISITQLNKTTPKFRNSIAVMPGSDTHSSGGPRTRPHSIISLSSSSGGSSSGSVGGGGPHKTSQCSSAESGIVTDWHTTRSNSSVITIPETGKGSVITHLVYTHESVNGYLVEYMLLLKRHHYITPKHYLIFIENFLDLLNEKLQSYEDQSVRLRKGMAKLTDAQAELILLNQQLDAQKLVVNAKTEACEKLLAEINEAKTRASEQKKKLGEKSKEVEIPLGMEAM</sequence>
<dbReference type="EMBL" id="HBUF01353406">
    <property type="protein sequence ID" value="CAG6715643.1"/>
    <property type="molecule type" value="Transcribed_RNA"/>
</dbReference>
<reference evidence="4" key="1">
    <citation type="submission" date="2021-05" db="EMBL/GenBank/DDBJ databases">
        <authorList>
            <person name="Alioto T."/>
            <person name="Alioto T."/>
            <person name="Gomez Garrido J."/>
        </authorList>
    </citation>
    <scope>NUCLEOTIDE SEQUENCE</scope>
</reference>
<evidence type="ECO:0000256" key="1">
    <source>
        <dbReference type="ARBA" id="ARBA00008887"/>
    </source>
</evidence>
<dbReference type="PANTHER" id="PTHR10676:SF343">
    <property type="entry name" value="DYNEIN AXONEMAL HEAVY CHAIN 10"/>
    <property type="match status" value="1"/>
</dbReference>
<feature type="region of interest" description="Disordered" evidence="2">
    <location>
        <begin position="42"/>
        <end position="100"/>
    </location>
</feature>
<dbReference type="GO" id="GO:0045505">
    <property type="term" value="F:dynein intermediate chain binding"/>
    <property type="evidence" value="ECO:0007669"/>
    <property type="project" value="InterPro"/>
</dbReference>
<dbReference type="Gene3D" id="1.10.287.2610">
    <property type="match status" value="1"/>
</dbReference>
<comment type="similarity">
    <text evidence="1">Belongs to the dynein heavy chain family.</text>
</comment>
<feature type="domain" description="Dynein heavy chain AAA module D4" evidence="3">
    <location>
        <begin position="115"/>
        <end position="168"/>
    </location>
</feature>
<evidence type="ECO:0000259" key="3">
    <source>
        <dbReference type="Pfam" id="PF12780"/>
    </source>
</evidence>
<dbReference type="PANTHER" id="PTHR10676">
    <property type="entry name" value="DYNEIN HEAVY CHAIN FAMILY PROTEIN"/>
    <property type="match status" value="1"/>
</dbReference>
<name>A0A8D8V0N2_9HEMI</name>
<protein>
    <submittedName>
        <fullName evidence="4">Dynein heavy chain 10, axonemal</fullName>
    </submittedName>
</protein>
<dbReference type="GO" id="GO:0060294">
    <property type="term" value="P:cilium movement involved in cell motility"/>
    <property type="evidence" value="ECO:0007669"/>
    <property type="project" value="TreeGrafter"/>
</dbReference>
<accession>A0A8D8V0N2</accession>
<feature type="compositionally biased region" description="Low complexity" evidence="2">
    <location>
        <begin position="67"/>
        <end position="77"/>
    </location>
</feature>